<accession>A0A8H5BS58</accession>
<dbReference type="Gene3D" id="1.20.1280.140">
    <property type="match status" value="1"/>
</dbReference>
<evidence type="ECO:0000256" key="1">
    <source>
        <dbReference type="SAM" id="SignalP"/>
    </source>
</evidence>
<dbReference type="PANTHER" id="PTHR38123:SF1">
    <property type="entry name" value="HYDROPHOBIC SURFACE BINDING PROTEIN"/>
    <property type="match status" value="1"/>
</dbReference>
<comment type="caution">
    <text evidence="2">The sequence shown here is derived from an EMBL/GenBank/DDBJ whole genome shotgun (WGS) entry which is preliminary data.</text>
</comment>
<dbReference type="PANTHER" id="PTHR38123">
    <property type="entry name" value="CELL WALL SERINE-THREONINE-RICH GALACTOMANNOPROTEIN MP1 (AFU_ORTHOLOGUE AFUA_4G03240)"/>
    <property type="match status" value="1"/>
</dbReference>
<evidence type="ECO:0000313" key="3">
    <source>
        <dbReference type="Proteomes" id="UP000567179"/>
    </source>
</evidence>
<reference evidence="2 3" key="1">
    <citation type="journal article" date="2020" name="ISME J.">
        <title>Uncovering the hidden diversity of litter-decomposition mechanisms in mushroom-forming fungi.</title>
        <authorList>
            <person name="Floudas D."/>
            <person name="Bentzer J."/>
            <person name="Ahren D."/>
            <person name="Johansson T."/>
            <person name="Persson P."/>
            <person name="Tunlid A."/>
        </authorList>
    </citation>
    <scope>NUCLEOTIDE SEQUENCE [LARGE SCALE GENOMIC DNA]</scope>
    <source>
        <strain evidence="2 3">CBS 101986</strain>
    </source>
</reference>
<sequence>MKFTSVFAMIGACVVAAHAATVATLLNDIAVIGSGASKIDALVQAYPEKNGTVAGAQDIHNAAAALVTPIKNATANARTIAPIPVSDADATSIVAALNRIRPPIRRHLPRLTFLLPTFAALPVKGVPTIILQDLITLNQSTAAFRASVNAIVPKSFLNQTEDFFKAVASDFNATIAAYSA</sequence>
<feature type="chain" id="PRO_5034142003" evidence="1">
    <location>
        <begin position="20"/>
        <end position="180"/>
    </location>
</feature>
<keyword evidence="3" id="KW-1185">Reference proteome</keyword>
<protein>
    <submittedName>
        <fullName evidence="2">Uncharacterized protein</fullName>
    </submittedName>
</protein>
<feature type="signal peptide" evidence="1">
    <location>
        <begin position="1"/>
        <end position="19"/>
    </location>
</feature>
<gene>
    <name evidence="2" type="ORF">D9619_013645</name>
</gene>
<dbReference type="InterPro" id="IPR021054">
    <property type="entry name" value="Cell_wall_mannoprotein_1"/>
</dbReference>
<dbReference type="AlphaFoldDB" id="A0A8H5BS58"/>
<dbReference type="OrthoDB" id="3485059at2759"/>
<dbReference type="GO" id="GO:0005576">
    <property type="term" value="C:extracellular region"/>
    <property type="evidence" value="ECO:0007669"/>
    <property type="project" value="TreeGrafter"/>
</dbReference>
<dbReference type="Proteomes" id="UP000567179">
    <property type="component" value="Unassembled WGS sequence"/>
</dbReference>
<evidence type="ECO:0000313" key="2">
    <source>
        <dbReference type="EMBL" id="KAF5328081.1"/>
    </source>
</evidence>
<dbReference type="Pfam" id="PF12296">
    <property type="entry name" value="HsbA"/>
    <property type="match status" value="1"/>
</dbReference>
<organism evidence="2 3">
    <name type="scientific">Psilocybe cf. subviscida</name>
    <dbReference type="NCBI Taxonomy" id="2480587"/>
    <lineage>
        <taxon>Eukaryota</taxon>
        <taxon>Fungi</taxon>
        <taxon>Dikarya</taxon>
        <taxon>Basidiomycota</taxon>
        <taxon>Agaricomycotina</taxon>
        <taxon>Agaricomycetes</taxon>
        <taxon>Agaricomycetidae</taxon>
        <taxon>Agaricales</taxon>
        <taxon>Agaricineae</taxon>
        <taxon>Strophariaceae</taxon>
        <taxon>Psilocybe</taxon>
    </lineage>
</organism>
<keyword evidence="1" id="KW-0732">Signal</keyword>
<dbReference type="EMBL" id="JAACJJ010000006">
    <property type="protein sequence ID" value="KAF5328081.1"/>
    <property type="molecule type" value="Genomic_DNA"/>
</dbReference>
<proteinExistence type="predicted"/>
<name>A0A8H5BS58_9AGAR</name>